<evidence type="ECO:0000256" key="1">
    <source>
        <dbReference type="SAM" id="MobiDB-lite"/>
    </source>
</evidence>
<feature type="region of interest" description="Disordered" evidence="1">
    <location>
        <begin position="46"/>
        <end position="76"/>
    </location>
</feature>
<reference evidence="3" key="1">
    <citation type="journal article" date="2013" name="Genome Announc.">
        <title>Draft genome sequence of Neofusicoccum parvum isolate UCR-NP2, a fungal vascular pathogen associated with grapevine cankers.</title>
        <authorList>
            <person name="Blanco-Ulate B."/>
            <person name="Rolshausen P."/>
            <person name="Cantu D."/>
        </authorList>
    </citation>
    <scope>NUCLEOTIDE SEQUENCE [LARGE SCALE GENOMIC DNA]</scope>
    <source>
        <strain evidence="3">UCR-NP2</strain>
    </source>
</reference>
<proteinExistence type="predicted"/>
<dbReference type="AlphaFoldDB" id="R1EPX6"/>
<organism evidence="2 3">
    <name type="scientific">Botryosphaeria parva (strain UCR-NP2)</name>
    <name type="common">Grapevine canker fungus</name>
    <name type="synonym">Neofusicoccum parvum</name>
    <dbReference type="NCBI Taxonomy" id="1287680"/>
    <lineage>
        <taxon>Eukaryota</taxon>
        <taxon>Fungi</taxon>
        <taxon>Dikarya</taxon>
        <taxon>Ascomycota</taxon>
        <taxon>Pezizomycotina</taxon>
        <taxon>Dothideomycetes</taxon>
        <taxon>Dothideomycetes incertae sedis</taxon>
        <taxon>Botryosphaeriales</taxon>
        <taxon>Botryosphaeriaceae</taxon>
        <taxon>Neofusicoccum</taxon>
    </lineage>
</organism>
<dbReference type="KEGG" id="npa:UCRNP2_3617"/>
<gene>
    <name evidence="2" type="ORF">UCRNP2_3617</name>
</gene>
<dbReference type="HOGENOM" id="CLU_1053730_0_0_1"/>
<accession>R1EPX6</accession>
<dbReference type="OrthoDB" id="5372703at2759"/>
<sequence>MEPEWTDIWYAALKELVGRFGELKCQKARDWQAALKPILYTHRYPAAPQKRPQAENMAPPADPVLEQAPSSLQPRTPRPDIAVSLDAARLGPLDSILKELQEAPPDSGFTYLLSDPCTTAPSGMRFPFFVAELRSSGRAMIEAENRVAVGGSCALSILRSLENGAAADGEDSGLRTYSLTTEGIYASLWQHCYTSEDPQSQQISITPLGLYRVSDRNDSTRYRGDPRQQRGKLDSIHTIYIFDREHRVEAALKLGCFAKLGGWV</sequence>
<name>R1EPX6_BOTPV</name>
<evidence type="ECO:0000313" key="3">
    <source>
        <dbReference type="Proteomes" id="UP000013521"/>
    </source>
</evidence>
<protein>
    <submittedName>
        <fullName evidence="2">Uncharacterized protein</fullName>
    </submittedName>
</protein>
<dbReference type="EMBL" id="KB916067">
    <property type="protein sequence ID" value="EOD49617.1"/>
    <property type="molecule type" value="Genomic_DNA"/>
</dbReference>
<evidence type="ECO:0000313" key="2">
    <source>
        <dbReference type="EMBL" id="EOD49617.1"/>
    </source>
</evidence>
<dbReference type="Proteomes" id="UP000013521">
    <property type="component" value="Unassembled WGS sequence"/>
</dbReference>